<dbReference type="AlphaFoldDB" id="K3X3T0"/>
<accession>K3X3T0</accession>
<dbReference type="EMBL" id="GL376637">
    <property type="status" value="NOT_ANNOTATED_CDS"/>
    <property type="molecule type" value="Genomic_DNA"/>
</dbReference>
<dbReference type="eggNOG" id="ENOG502SKXH">
    <property type="taxonomic scope" value="Eukaryota"/>
</dbReference>
<organism evidence="2 3">
    <name type="scientific">Globisporangium ultimum (strain ATCC 200006 / CBS 805.95 / DAOM BR144)</name>
    <name type="common">Pythium ultimum</name>
    <dbReference type="NCBI Taxonomy" id="431595"/>
    <lineage>
        <taxon>Eukaryota</taxon>
        <taxon>Sar</taxon>
        <taxon>Stramenopiles</taxon>
        <taxon>Oomycota</taxon>
        <taxon>Peronosporomycetes</taxon>
        <taxon>Pythiales</taxon>
        <taxon>Pythiaceae</taxon>
        <taxon>Globisporangium</taxon>
    </lineage>
</organism>
<sequence length="707" mass="77936">MNQAAACQLLFTEQHKRFQSFDGRDWNASILQPELDFLSDLTKQIDELQLSAESVAKREAANPVTLNSGADNSNLASLYCQRAVAVLEYINYDPSRLLSSACFGSISSASDANNGEPEENDPETHTANAQQENKVQGAQQALNDALSAISAAPKLACGYFIAAQCMRCLGNHAKAMELVVLAHQCGPANADIAQLLKQLTVDAENKDALAEMNTTHYPPLMTSLPILSVFDIPNQEQREQEEQNELEERRDHDSMNNDDADSLYQTLQTEYQSLHTLSASAWLTKLETMMHHNVHHQCATAEEVHCLESGFRTTASLLWRLLGNKIVTAALGLEYDSVQEMLQTATANCPGGGFRLIAENRPLWKWITQTVASAAQCALVPLDSLELDSLTHDENSRKIVIAMLIRDTLLVLTRVLLAMGGWRRCTSMPHALAYAETCCDLAKELEGGETRDKAASSMMSRLERLCTDAYATGLLELTSEYGEALLLHQESLQAAMNANDAVYEQRCHHHVGKALLRMQEFEIAKAEFTELLTLSQELGDTEMECLTQYELGEYCFQRGNLPQAQVHFKLALTLCNQAAHMGNTWRPQSVQRAIAFYAAMKPTRRGAIRIAPPVSRSAHRRATQFSCSQTAASVPIASNRDTDSACAVTNAPKVRRPAIRIEPPPLTNAQLESEGKPSFLQSLFLGESANFNAVDAITNSSNNDNSR</sequence>
<protein>
    <recommendedName>
        <fullName evidence="4">MalT-like TPR region domain-containing protein</fullName>
    </recommendedName>
</protein>
<evidence type="ECO:0008006" key="4">
    <source>
        <dbReference type="Google" id="ProtNLM"/>
    </source>
</evidence>
<dbReference type="Proteomes" id="UP000019132">
    <property type="component" value="Unassembled WGS sequence"/>
</dbReference>
<feature type="compositionally biased region" description="Polar residues" evidence="1">
    <location>
        <begin position="125"/>
        <end position="137"/>
    </location>
</feature>
<dbReference type="OMA" id="MAHSLAY"/>
<dbReference type="Gene3D" id="1.25.40.10">
    <property type="entry name" value="Tetratricopeptide repeat domain"/>
    <property type="match status" value="1"/>
</dbReference>
<feature type="region of interest" description="Disordered" evidence="1">
    <location>
        <begin position="236"/>
        <end position="260"/>
    </location>
</feature>
<keyword evidence="3" id="KW-1185">Reference proteome</keyword>
<evidence type="ECO:0000313" key="3">
    <source>
        <dbReference type="Proteomes" id="UP000019132"/>
    </source>
</evidence>
<feature type="compositionally biased region" description="Basic and acidic residues" evidence="1">
    <location>
        <begin position="236"/>
        <end position="255"/>
    </location>
</feature>
<dbReference type="InterPro" id="IPR011990">
    <property type="entry name" value="TPR-like_helical_dom_sf"/>
</dbReference>
<dbReference type="HOGENOM" id="CLU_345637_0_0_1"/>
<feature type="region of interest" description="Disordered" evidence="1">
    <location>
        <begin position="109"/>
        <end position="137"/>
    </location>
</feature>
<reference evidence="3" key="2">
    <citation type="submission" date="2010-04" db="EMBL/GenBank/DDBJ databases">
        <authorList>
            <person name="Buell R."/>
            <person name="Hamilton J."/>
            <person name="Hostetler J."/>
        </authorList>
    </citation>
    <scope>NUCLEOTIDE SEQUENCE [LARGE SCALE GENOMIC DNA]</scope>
    <source>
        <strain evidence="3">DAOM:BR144</strain>
    </source>
</reference>
<evidence type="ECO:0000256" key="1">
    <source>
        <dbReference type="SAM" id="MobiDB-lite"/>
    </source>
</evidence>
<reference evidence="2" key="3">
    <citation type="submission" date="2015-02" db="UniProtKB">
        <authorList>
            <consortium name="EnsemblProtists"/>
        </authorList>
    </citation>
    <scope>IDENTIFICATION</scope>
    <source>
        <strain evidence="2">DAOM BR144</strain>
    </source>
</reference>
<dbReference type="SUPFAM" id="SSF48452">
    <property type="entry name" value="TPR-like"/>
    <property type="match status" value="2"/>
</dbReference>
<evidence type="ECO:0000313" key="2">
    <source>
        <dbReference type="EnsemblProtists" id="PYU1_T011879"/>
    </source>
</evidence>
<proteinExistence type="predicted"/>
<name>K3X3T0_GLOUD</name>
<dbReference type="EnsemblProtists" id="PYU1_T011879">
    <property type="protein sequence ID" value="PYU1_T011879"/>
    <property type="gene ID" value="PYU1_G011853"/>
</dbReference>
<reference evidence="3" key="1">
    <citation type="journal article" date="2010" name="Genome Biol.">
        <title>Genome sequence of the necrotrophic plant pathogen Pythium ultimum reveals original pathogenicity mechanisms and effector repertoire.</title>
        <authorList>
            <person name="Levesque C.A."/>
            <person name="Brouwer H."/>
            <person name="Cano L."/>
            <person name="Hamilton J.P."/>
            <person name="Holt C."/>
            <person name="Huitema E."/>
            <person name="Raffaele S."/>
            <person name="Robideau G.P."/>
            <person name="Thines M."/>
            <person name="Win J."/>
            <person name="Zerillo M.M."/>
            <person name="Beakes G.W."/>
            <person name="Boore J.L."/>
            <person name="Busam D."/>
            <person name="Dumas B."/>
            <person name="Ferriera S."/>
            <person name="Fuerstenberg S.I."/>
            <person name="Gachon C.M."/>
            <person name="Gaulin E."/>
            <person name="Govers F."/>
            <person name="Grenville-Briggs L."/>
            <person name="Horner N."/>
            <person name="Hostetler J."/>
            <person name="Jiang R.H."/>
            <person name="Johnson J."/>
            <person name="Krajaejun T."/>
            <person name="Lin H."/>
            <person name="Meijer H.J."/>
            <person name="Moore B."/>
            <person name="Morris P."/>
            <person name="Phuntmart V."/>
            <person name="Puiu D."/>
            <person name="Shetty J."/>
            <person name="Stajich J.E."/>
            <person name="Tripathy S."/>
            <person name="Wawra S."/>
            <person name="van West P."/>
            <person name="Whitty B.R."/>
            <person name="Coutinho P.M."/>
            <person name="Henrissat B."/>
            <person name="Martin F."/>
            <person name="Thomas P.D."/>
            <person name="Tyler B.M."/>
            <person name="De Vries R.P."/>
            <person name="Kamoun S."/>
            <person name="Yandell M."/>
            <person name="Tisserat N."/>
            <person name="Buell C.R."/>
        </authorList>
    </citation>
    <scope>NUCLEOTIDE SEQUENCE</scope>
    <source>
        <strain evidence="3">DAOM:BR144</strain>
    </source>
</reference>
<dbReference type="VEuPathDB" id="FungiDB:PYU1_G011853"/>
<dbReference type="InParanoid" id="K3X3T0"/>